<dbReference type="AlphaFoldDB" id="A0A0D3G4S9"/>
<feature type="compositionally biased region" description="Pro residues" evidence="1">
    <location>
        <begin position="132"/>
        <end position="145"/>
    </location>
</feature>
<evidence type="ECO:0000313" key="3">
    <source>
        <dbReference type="Proteomes" id="UP000026960"/>
    </source>
</evidence>
<proteinExistence type="predicted"/>
<dbReference type="EnsemblPlants" id="OBART05G08080.1">
    <property type="protein sequence ID" value="OBART05G08080.1"/>
    <property type="gene ID" value="OBART05G08080"/>
</dbReference>
<dbReference type="HOGENOM" id="CLU_1725286_0_0_1"/>
<organism evidence="2">
    <name type="scientific">Oryza barthii</name>
    <dbReference type="NCBI Taxonomy" id="65489"/>
    <lineage>
        <taxon>Eukaryota</taxon>
        <taxon>Viridiplantae</taxon>
        <taxon>Streptophyta</taxon>
        <taxon>Embryophyta</taxon>
        <taxon>Tracheophyta</taxon>
        <taxon>Spermatophyta</taxon>
        <taxon>Magnoliopsida</taxon>
        <taxon>Liliopsida</taxon>
        <taxon>Poales</taxon>
        <taxon>Poaceae</taxon>
        <taxon>BOP clade</taxon>
        <taxon>Oryzoideae</taxon>
        <taxon>Oryzeae</taxon>
        <taxon>Oryzinae</taxon>
        <taxon>Oryza</taxon>
    </lineage>
</organism>
<dbReference type="Proteomes" id="UP000026960">
    <property type="component" value="Chromosome 5"/>
</dbReference>
<keyword evidence="3" id="KW-1185">Reference proteome</keyword>
<protein>
    <recommendedName>
        <fullName evidence="4">F-box associated domain-containing protein</fullName>
    </recommendedName>
</protein>
<evidence type="ECO:0000313" key="2">
    <source>
        <dbReference type="EnsemblPlants" id="OBART05G08080.1"/>
    </source>
</evidence>
<feature type="compositionally biased region" description="Basic and acidic residues" evidence="1">
    <location>
        <begin position="96"/>
        <end position="107"/>
    </location>
</feature>
<sequence>MRRPCDYSQDADWTGQLNRVQGTMAASSYDADGDRVLALWLLRDYDEEAWECVYRVATGFLGDVARTMGFFVAHMSDDSGGGDALLRSSQGHRLKRGEVVAADRELGGDDDDGDDVSSRRNMCTRRALFLPVHPPPPPTLSPPLPLGRCSLPPTGGAAP</sequence>
<evidence type="ECO:0008006" key="4">
    <source>
        <dbReference type="Google" id="ProtNLM"/>
    </source>
</evidence>
<dbReference type="Gramene" id="OBART05G08080.1">
    <property type="protein sequence ID" value="OBART05G08080.1"/>
    <property type="gene ID" value="OBART05G08080"/>
</dbReference>
<accession>A0A0D3G4S9</accession>
<evidence type="ECO:0000256" key="1">
    <source>
        <dbReference type="SAM" id="MobiDB-lite"/>
    </source>
</evidence>
<dbReference type="PaxDb" id="65489-OBART05G08080.1"/>
<reference evidence="2" key="2">
    <citation type="submission" date="2015-03" db="UniProtKB">
        <authorList>
            <consortium name="EnsemblPlants"/>
        </authorList>
    </citation>
    <scope>IDENTIFICATION</scope>
</reference>
<feature type="region of interest" description="Disordered" evidence="1">
    <location>
        <begin position="96"/>
        <end position="159"/>
    </location>
</feature>
<reference evidence="2" key="1">
    <citation type="journal article" date="2009" name="Rice">
        <title>De Novo Next Generation Sequencing of Plant Genomes.</title>
        <authorList>
            <person name="Rounsley S."/>
            <person name="Marri P.R."/>
            <person name="Yu Y."/>
            <person name="He R."/>
            <person name="Sisneros N."/>
            <person name="Goicoechea J.L."/>
            <person name="Lee S.J."/>
            <person name="Angelova A."/>
            <person name="Kudrna D."/>
            <person name="Luo M."/>
            <person name="Affourtit J."/>
            <person name="Desany B."/>
            <person name="Knight J."/>
            <person name="Niazi F."/>
            <person name="Egholm M."/>
            <person name="Wing R.A."/>
        </authorList>
    </citation>
    <scope>NUCLEOTIDE SEQUENCE [LARGE SCALE GENOMIC DNA]</scope>
    <source>
        <strain evidence="2">cv. IRGC 105608</strain>
    </source>
</reference>
<name>A0A0D3G4S9_9ORYZ</name>